<evidence type="ECO:0008006" key="4">
    <source>
        <dbReference type="Google" id="ProtNLM"/>
    </source>
</evidence>
<evidence type="ECO:0000256" key="1">
    <source>
        <dbReference type="SAM" id="SignalP"/>
    </source>
</evidence>
<protein>
    <recommendedName>
        <fullName evidence="4">G protein-coupled receptor</fullName>
    </recommendedName>
</protein>
<gene>
    <name evidence="2" type="ORF">PENTCL1PPCAC_19524</name>
</gene>
<feature type="non-terminal residue" evidence="2">
    <location>
        <position position="1"/>
    </location>
</feature>
<feature type="chain" id="PRO_5043394595" description="G protein-coupled receptor" evidence="1">
    <location>
        <begin position="19"/>
        <end position="96"/>
    </location>
</feature>
<name>A0AAV5TSB8_9BILA</name>
<dbReference type="Proteomes" id="UP001432027">
    <property type="component" value="Unassembled WGS sequence"/>
</dbReference>
<organism evidence="2 3">
    <name type="scientific">Pristionchus entomophagus</name>
    <dbReference type="NCBI Taxonomy" id="358040"/>
    <lineage>
        <taxon>Eukaryota</taxon>
        <taxon>Metazoa</taxon>
        <taxon>Ecdysozoa</taxon>
        <taxon>Nematoda</taxon>
        <taxon>Chromadorea</taxon>
        <taxon>Rhabditida</taxon>
        <taxon>Rhabditina</taxon>
        <taxon>Diplogasteromorpha</taxon>
        <taxon>Diplogasteroidea</taxon>
        <taxon>Neodiplogasteridae</taxon>
        <taxon>Pristionchus</taxon>
    </lineage>
</organism>
<sequence length="96" mass="10555">LMKCPFFIVLMICSLCQLQYTWNQIAFQIIGKHSTISLTLALEIYSGKYSLSMISLSSFFSLPNISSMSEPQSDGGIPNRVVASPLPSTGVCMRSK</sequence>
<feature type="signal peptide" evidence="1">
    <location>
        <begin position="1"/>
        <end position="18"/>
    </location>
</feature>
<evidence type="ECO:0000313" key="2">
    <source>
        <dbReference type="EMBL" id="GMS97349.1"/>
    </source>
</evidence>
<reference evidence="2" key="1">
    <citation type="submission" date="2023-10" db="EMBL/GenBank/DDBJ databases">
        <title>Genome assembly of Pristionchus species.</title>
        <authorList>
            <person name="Yoshida K."/>
            <person name="Sommer R.J."/>
        </authorList>
    </citation>
    <scope>NUCLEOTIDE SEQUENCE</scope>
    <source>
        <strain evidence="2">RS0144</strain>
    </source>
</reference>
<dbReference type="EMBL" id="BTSX01000004">
    <property type="protein sequence ID" value="GMS97349.1"/>
    <property type="molecule type" value="Genomic_DNA"/>
</dbReference>
<keyword evidence="1" id="KW-0732">Signal</keyword>
<dbReference type="AlphaFoldDB" id="A0AAV5TSB8"/>
<comment type="caution">
    <text evidence="2">The sequence shown here is derived from an EMBL/GenBank/DDBJ whole genome shotgun (WGS) entry which is preliminary data.</text>
</comment>
<evidence type="ECO:0000313" key="3">
    <source>
        <dbReference type="Proteomes" id="UP001432027"/>
    </source>
</evidence>
<accession>A0AAV5TSB8</accession>
<keyword evidence="3" id="KW-1185">Reference proteome</keyword>
<proteinExistence type="predicted"/>
<feature type="non-terminal residue" evidence="2">
    <location>
        <position position="96"/>
    </location>
</feature>